<keyword evidence="2" id="KW-1185">Reference proteome</keyword>
<dbReference type="OrthoDB" id="1448832at2"/>
<evidence type="ECO:0000313" key="2">
    <source>
        <dbReference type="Proteomes" id="UP000199321"/>
    </source>
</evidence>
<dbReference type="STRING" id="227084.SAMN05421855_10199"/>
<dbReference type="AlphaFoldDB" id="A0A1G7C1W8"/>
<sequence length="181" mass="20259">MKTNLSPVVAGFLLFFVFVSCIKDTDFDQVDNVDLTPTIDLDLIYFNLSASDFYDPATSTSVLTVSDTTELRFLNDIEVQRNLKRAEFYFKFTNSIEREFQADFQFLTPQNDTTYTAQTVVAQGTVSNPIITEFIENVEGADIVDLTQASKVIVSVTIPSSNANLEGALNLQSKVTYYVEL</sequence>
<dbReference type="RefSeq" id="WP_093139344.1">
    <property type="nucleotide sequence ID" value="NZ_BMWO01000001.1"/>
</dbReference>
<dbReference type="Proteomes" id="UP000199321">
    <property type="component" value="Unassembled WGS sequence"/>
</dbReference>
<proteinExistence type="predicted"/>
<dbReference type="EMBL" id="FNBA01000001">
    <property type="protein sequence ID" value="SDE32425.1"/>
    <property type="molecule type" value="Genomic_DNA"/>
</dbReference>
<organism evidence="1 2">
    <name type="scientific">Ulvibacter litoralis</name>
    <dbReference type="NCBI Taxonomy" id="227084"/>
    <lineage>
        <taxon>Bacteria</taxon>
        <taxon>Pseudomonadati</taxon>
        <taxon>Bacteroidota</taxon>
        <taxon>Flavobacteriia</taxon>
        <taxon>Flavobacteriales</taxon>
        <taxon>Flavobacteriaceae</taxon>
        <taxon>Ulvibacter</taxon>
    </lineage>
</organism>
<reference evidence="1 2" key="1">
    <citation type="submission" date="2016-10" db="EMBL/GenBank/DDBJ databases">
        <authorList>
            <person name="de Groot N.N."/>
        </authorList>
    </citation>
    <scope>NUCLEOTIDE SEQUENCE [LARGE SCALE GENOMIC DNA]</scope>
    <source>
        <strain evidence="1 2">DSM 16195</strain>
    </source>
</reference>
<dbReference type="PROSITE" id="PS51257">
    <property type="entry name" value="PROKAR_LIPOPROTEIN"/>
    <property type="match status" value="1"/>
</dbReference>
<accession>A0A1G7C1W8</accession>
<evidence type="ECO:0000313" key="1">
    <source>
        <dbReference type="EMBL" id="SDE32425.1"/>
    </source>
</evidence>
<name>A0A1G7C1W8_9FLAO</name>
<protein>
    <submittedName>
        <fullName evidence="1">Uncharacterized protein</fullName>
    </submittedName>
</protein>
<gene>
    <name evidence="1" type="ORF">SAMN05421855_10199</name>
</gene>